<dbReference type="Gene3D" id="3.40.50.300">
    <property type="entry name" value="P-loop containing nucleotide triphosphate hydrolases"/>
    <property type="match status" value="1"/>
</dbReference>
<dbReference type="Pfam" id="PF02399">
    <property type="entry name" value="Herpes_ori_bp"/>
    <property type="match status" value="2"/>
</dbReference>
<feature type="domain" description="Replication origin-binding protein" evidence="1">
    <location>
        <begin position="568"/>
        <end position="693"/>
    </location>
</feature>
<proteinExistence type="predicted"/>
<feature type="domain" description="Replication origin-binding protein" evidence="1">
    <location>
        <begin position="384"/>
        <end position="539"/>
    </location>
</feature>
<keyword evidence="2" id="KW-0378">Hydrolase</keyword>
<sequence length="1051" mass="123790">MSIYSGQQQMLDNISNLSGKLLIRFVSKQNKLNNPTENIRKFTYFKNHNDLFNNIPKLCINDKYFIDELLINGMHRKPYIDSDLYFDDEKSFKENYKTTIRKLQNDIIKVFSNKYNHVITRQDILILDSSGFCEMKNKFKLSLHFIVSPKNKTFYYASSKCGDSYAFHLYSSLLDLDFSYKNLIDPMVYLTNCSLRIIGSHKYISNDKKNNRICKPIDPDTLKFIDISNSKKLDYFLTYFDQSKPKFKLSTPFIDQTTKSIKKISLNNPTKTNCNKLLLKLVQKYHPTATCISITSNGFHNFNYSNRKEPCPVSGLVHFGTNGFYVYEMDNGFYLKCHSDKCKNRIHLGFIDDVSEFIDNAHQINNQFLTEENSPVIDLVQKWIDNHKVLTIKSKMNTGKTTLIKKILSDYNFEKVLWITHRQSLTNSLFGSFKKLGFDSYLDIKNKSKTKNKPKSEFLFDYDKIIVQVDSLLKILKLNNNTYSFKKYDLVIIDEIEGCLNHYHSAFLDKEDYNSRIIFDHMVSVICEANKLLLLDADIDMRTKLFVDYFNDAVIINNNFIPPPKTFNITNNEDSFDKKIIKYLKNRKNICIVSMSSNAIDKYSNIFKKLKIKYIIHTSKTDDELKNKLVNVNELWINYQVVCYSPTIESGVDFNIKHFDKMFCIIKDGFLTCSQRAFLQMTGRIRHLNDDIIECFYYSKQESVYTNSPIYTYNDVLSYFRYYETLNGKKILHNIEYDKEVINGIVNLKRKITDISLYDKISLYNEMEQLNKHPYSFLTVLNSLITKKGNKMVLNWGSYKKSKCKNNKSTNEIVAQKLVDVKHNLYIFSNLVDKQSKNKLNEEEKLALKKFFFLKKFSITNTDDKKELKKFFKRYLNKEPHFNRCLFLFNLESPNKFQDESFSSSKEKARIKIIIDLINRLTKNNFNELNIDDKYDFKIKYADYSKAISDIIKNSLYFKNESNNHPLFFKSKMRKNISGSKTTKRNIKSYVKIIQTLFKNYNFILKKGKAFKVCGKKVYNYSLSLDKEIMDIVKHKYNKSYKVNNFSSLFI</sequence>
<dbReference type="GO" id="GO:0005524">
    <property type="term" value="F:ATP binding"/>
    <property type="evidence" value="ECO:0007669"/>
    <property type="project" value="InterPro"/>
</dbReference>
<dbReference type="GO" id="GO:0006260">
    <property type="term" value="P:DNA replication"/>
    <property type="evidence" value="ECO:0007669"/>
    <property type="project" value="InterPro"/>
</dbReference>
<keyword evidence="2" id="KW-0067">ATP-binding</keyword>
<evidence type="ECO:0000313" key="2">
    <source>
        <dbReference type="EMBL" id="AYV85584.1"/>
    </source>
</evidence>
<dbReference type="InterPro" id="IPR027417">
    <property type="entry name" value="P-loop_NTPase"/>
</dbReference>
<dbReference type="GO" id="GO:0004386">
    <property type="term" value="F:helicase activity"/>
    <property type="evidence" value="ECO:0007669"/>
    <property type="project" value="UniProtKB-KW"/>
</dbReference>
<dbReference type="EMBL" id="MK072460">
    <property type="protein sequence ID" value="AYV85584.1"/>
    <property type="molecule type" value="Genomic_DNA"/>
</dbReference>
<reference evidence="2" key="1">
    <citation type="submission" date="2018-10" db="EMBL/GenBank/DDBJ databases">
        <title>Hidden diversity of soil giant viruses.</title>
        <authorList>
            <person name="Schulz F."/>
            <person name="Alteio L."/>
            <person name="Goudeau D."/>
            <person name="Ryan E.M."/>
            <person name="Malmstrom R.R."/>
            <person name="Blanchard J."/>
            <person name="Woyke T."/>
        </authorList>
    </citation>
    <scope>NUCLEOTIDE SEQUENCE</scope>
    <source>
        <strain evidence="2">SAV1</strain>
    </source>
</reference>
<dbReference type="SUPFAM" id="SSF52540">
    <property type="entry name" value="P-loop containing nucleoside triphosphate hydrolases"/>
    <property type="match status" value="1"/>
</dbReference>
<accession>A0A3G5AG61</accession>
<protein>
    <submittedName>
        <fullName evidence="2">DEAD-like helicase</fullName>
    </submittedName>
</protein>
<dbReference type="GO" id="GO:0003688">
    <property type="term" value="F:DNA replication origin binding"/>
    <property type="evidence" value="ECO:0007669"/>
    <property type="project" value="InterPro"/>
</dbReference>
<keyword evidence="2" id="KW-0347">Helicase</keyword>
<keyword evidence="2" id="KW-0547">Nucleotide-binding</keyword>
<gene>
    <name evidence="2" type="ORF">Satyrvirus24_8</name>
</gene>
<dbReference type="InterPro" id="IPR003450">
    <property type="entry name" value="Replication_origin-bd"/>
</dbReference>
<organism evidence="2">
    <name type="scientific">Satyrvirus sp</name>
    <dbReference type="NCBI Taxonomy" id="2487771"/>
    <lineage>
        <taxon>Viruses</taxon>
        <taxon>Varidnaviria</taxon>
        <taxon>Bamfordvirae</taxon>
        <taxon>Nucleocytoviricota</taxon>
        <taxon>Megaviricetes</taxon>
        <taxon>Imitervirales</taxon>
        <taxon>Mimiviridae</taxon>
        <taxon>Megamimivirinae</taxon>
    </lineage>
</organism>
<evidence type="ECO:0000259" key="1">
    <source>
        <dbReference type="Pfam" id="PF02399"/>
    </source>
</evidence>
<name>A0A3G5AG61_9VIRU</name>